<name>A0A1I1GIS7_9GAMM</name>
<dbReference type="InterPro" id="IPR050765">
    <property type="entry name" value="Riboflavin_Biosynth_HTPR"/>
</dbReference>
<proteinExistence type="predicted"/>
<keyword evidence="6" id="KW-1185">Reference proteome</keyword>
<dbReference type="Pfam" id="PF01872">
    <property type="entry name" value="RibD_C"/>
    <property type="match status" value="1"/>
</dbReference>
<dbReference type="Gene3D" id="3.40.430.10">
    <property type="entry name" value="Dihydrofolate Reductase, subunit A"/>
    <property type="match status" value="1"/>
</dbReference>
<gene>
    <name evidence="5" type="ORF">SAMN05421848_0596</name>
</gene>
<dbReference type="GO" id="GO:0009231">
    <property type="term" value="P:riboflavin biosynthetic process"/>
    <property type="evidence" value="ECO:0007669"/>
    <property type="project" value="InterPro"/>
</dbReference>
<evidence type="ECO:0000259" key="4">
    <source>
        <dbReference type="Pfam" id="PF01872"/>
    </source>
</evidence>
<dbReference type="PANTHER" id="PTHR38011:SF7">
    <property type="entry name" value="2,5-DIAMINO-6-RIBOSYLAMINO-4(3H)-PYRIMIDINONE 5'-PHOSPHATE REDUCTASE"/>
    <property type="match status" value="1"/>
</dbReference>
<comment type="pathway">
    <text evidence="1">Cofactor biosynthesis; riboflavin biosynthesis.</text>
</comment>
<dbReference type="SUPFAM" id="SSF53597">
    <property type="entry name" value="Dihydrofolate reductase-like"/>
    <property type="match status" value="1"/>
</dbReference>
<dbReference type="Proteomes" id="UP000199046">
    <property type="component" value="Unassembled WGS sequence"/>
</dbReference>
<dbReference type="STRING" id="402385.SAMN05421848_0596"/>
<accession>A0A1I1GIS7</accession>
<dbReference type="InterPro" id="IPR002734">
    <property type="entry name" value="RibDG_C"/>
</dbReference>
<organism evidence="5 6">
    <name type="scientific">Kushneria avicenniae</name>
    <dbReference type="NCBI Taxonomy" id="402385"/>
    <lineage>
        <taxon>Bacteria</taxon>
        <taxon>Pseudomonadati</taxon>
        <taxon>Pseudomonadota</taxon>
        <taxon>Gammaproteobacteria</taxon>
        <taxon>Oceanospirillales</taxon>
        <taxon>Halomonadaceae</taxon>
        <taxon>Kushneria</taxon>
    </lineage>
</organism>
<feature type="domain" description="Bacterial bifunctional deaminase-reductase C-terminal" evidence="4">
    <location>
        <begin position="82"/>
        <end position="265"/>
    </location>
</feature>
<dbReference type="EMBL" id="FOLY01000001">
    <property type="protein sequence ID" value="SFC11326.1"/>
    <property type="molecule type" value="Genomic_DNA"/>
</dbReference>
<keyword evidence="3" id="KW-0560">Oxidoreductase</keyword>
<reference evidence="6" key="1">
    <citation type="submission" date="2016-10" db="EMBL/GenBank/DDBJ databases">
        <authorList>
            <person name="Varghese N."/>
            <person name="Submissions S."/>
        </authorList>
    </citation>
    <scope>NUCLEOTIDE SEQUENCE [LARGE SCALE GENOMIC DNA]</scope>
    <source>
        <strain evidence="6">DSM 23439</strain>
    </source>
</reference>
<evidence type="ECO:0000313" key="6">
    <source>
        <dbReference type="Proteomes" id="UP000199046"/>
    </source>
</evidence>
<keyword evidence="2" id="KW-0521">NADP</keyword>
<evidence type="ECO:0000313" key="5">
    <source>
        <dbReference type="EMBL" id="SFC11326.1"/>
    </source>
</evidence>
<protein>
    <submittedName>
        <fullName evidence="5">Riboflavin-specific deaminase C-terminal domain-containing protein</fullName>
    </submittedName>
</protein>
<dbReference type="InterPro" id="IPR024072">
    <property type="entry name" value="DHFR-like_dom_sf"/>
</dbReference>
<evidence type="ECO:0000256" key="2">
    <source>
        <dbReference type="ARBA" id="ARBA00022857"/>
    </source>
</evidence>
<evidence type="ECO:0000256" key="3">
    <source>
        <dbReference type="ARBA" id="ARBA00023002"/>
    </source>
</evidence>
<dbReference type="GO" id="GO:0008703">
    <property type="term" value="F:5-amino-6-(5-phosphoribosylamino)uracil reductase activity"/>
    <property type="evidence" value="ECO:0007669"/>
    <property type="project" value="InterPro"/>
</dbReference>
<dbReference type="AlphaFoldDB" id="A0A1I1GIS7"/>
<evidence type="ECO:0000256" key="1">
    <source>
        <dbReference type="ARBA" id="ARBA00005104"/>
    </source>
</evidence>
<dbReference type="PANTHER" id="PTHR38011">
    <property type="entry name" value="DIHYDROFOLATE REDUCTASE FAMILY PROTEIN (AFU_ORTHOLOGUE AFUA_8G06820)"/>
    <property type="match status" value="1"/>
</dbReference>
<sequence>MTGRISNAAGEPSFMAATPLSRMQAWELVLRARRFDWQVGQTCQYDTMSITAGGTWHCSGAIDEAAAQLLDIMLPLVARTTPLVMAQLGQSLDGRIATQCGASYYVTGQEGLVHLHALRAVVDAVLVGAGTVVTDDPRLTVRHVTGKHPVRVVLDPRGRMPEHRFVFEDDSAATLHLVGHEHVACWQACHAKHGHDVDVLGLDVGDEGVDPGAVIDLLRRRGLPRVLVEGGGMTVSRFLQRGCLDRLHMTVTPMIIGSGRASLTLPVIETLNQAMRPPARHFTLGDDVLFDLEFTTSAEKGIN</sequence>